<dbReference type="InterPro" id="IPR003593">
    <property type="entry name" value="AAA+_ATPase"/>
</dbReference>
<comment type="caution">
    <text evidence="8">The sequence shown here is derived from an EMBL/GenBank/DDBJ whole genome shotgun (WGS) entry which is preliminary data.</text>
</comment>
<dbReference type="InterPro" id="IPR017871">
    <property type="entry name" value="ABC_transporter-like_CS"/>
</dbReference>
<protein>
    <submittedName>
        <fullName evidence="8">Heme ABC transporter ATP-binding protein CcmA</fullName>
    </submittedName>
</protein>
<proteinExistence type="predicted"/>
<keyword evidence="1" id="KW-0813">Transport</keyword>
<dbReference type="GO" id="GO:0017004">
    <property type="term" value="P:cytochrome complex assembly"/>
    <property type="evidence" value="ECO:0007669"/>
    <property type="project" value="UniProtKB-KW"/>
</dbReference>
<keyword evidence="5" id="KW-1278">Translocase</keyword>
<evidence type="ECO:0000256" key="3">
    <source>
        <dbReference type="ARBA" id="ARBA00022748"/>
    </source>
</evidence>
<evidence type="ECO:0000256" key="4">
    <source>
        <dbReference type="ARBA" id="ARBA00022840"/>
    </source>
</evidence>
<dbReference type="GO" id="GO:0016887">
    <property type="term" value="F:ATP hydrolysis activity"/>
    <property type="evidence" value="ECO:0007669"/>
    <property type="project" value="InterPro"/>
</dbReference>
<reference evidence="8 9" key="1">
    <citation type="journal article" date="2018" name="Aquat. Microb. Ecol.">
        <title>Gammaproteobacterial methanotrophs dominate.</title>
        <authorList>
            <person name="Rissanen A.J."/>
            <person name="Saarenheimo J."/>
            <person name="Tiirola M."/>
            <person name="Peura S."/>
            <person name="Aalto S.L."/>
            <person name="Karvinen A."/>
            <person name="Nykanen H."/>
        </authorList>
    </citation>
    <scope>NUCLEOTIDE SEQUENCE [LARGE SCALE GENOMIC DNA]</scope>
    <source>
        <strain evidence="8">AMbin10</strain>
    </source>
</reference>
<dbReference type="SMART" id="SM00382">
    <property type="entry name" value="AAA"/>
    <property type="match status" value="1"/>
</dbReference>
<dbReference type="Pfam" id="PF00005">
    <property type="entry name" value="ABC_tran"/>
    <property type="match status" value="1"/>
</dbReference>
<accession>A0A2W4R0X8</accession>
<dbReference type="AlphaFoldDB" id="A0A2W4R0X8"/>
<dbReference type="NCBIfam" id="NF010061">
    <property type="entry name" value="PRK13538.1"/>
    <property type="match status" value="1"/>
</dbReference>
<keyword evidence="3" id="KW-0201">Cytochrome c-type biogenesis</keyword>
<feature type="domain" description="ABC transporter" evidence="7">
    <location>
        <begin position="7"/>
        <end position="212"/>
    </location>
</feature>
<dbReference type="NCBIfam" id="TIGR01189">
    <property type="entry name" value="ccmA"/>
    <property type="match status" value="1"/>
</dbReference>
<sequence length="213" mass="23223">MSPMPLLSVIDLECIRGDNLLFSGLDFKLYEGQLMQVEGANGSGKTSLLRILAGLSLASEGQVLWDGKDIHKQRSFYFSKVAYLGHTLGIKSDLSPLENLKITLALASFPFDETAVYRALEQTGLSGKEDVPARSLSAGQKQRVALARLLACPTKLWIMDEPFTALDASGVSLVRDLLETHLRRGGLVVLTSHQAVEVRGDVVRVNLSEDGLR</sequence>
<name>A0A2W4R0X8_9GAMM</name>
<dbReference type="SUPFAM" id="SSF52540">
    <property type="entry name" value="P-loop containing nucleoside triphosphate hydrolases"/>
    <property type="match status" value="1"/>
</dbReference>
<organism evidence="8 9">
    <name type="scientific">Candidatus Methylumidiphilus alinenensis</name>
    <dbReference type="NCBI Taxonomy" id="2202197"/>
    <lineage>
        <taxon>Bacteria</taxon>
        <taxon>Pseudomonadati</taxon>
        <taxon>Pseudomonadota</taxon>
        <taxon>Gammaproteobacteria</taxon>
        <taxon>Methylococcales</taxon>
        <taxon>Candidatus Methylumidiphilus</taxon>
    </lineage>
</organism>
<evidence type="ECO:0000259" key="7">
    <source>
        <dbReference type="PROSITE" id="PS50893"/>
    </source>
</evidence>
<dbReference type="Proteomes" id="UP000249396">
    <property type="component" value="Unassembled WGS sequence"/>
</dbReference>
<evidence type="ECO:0000313" key="9">
    <source>
        <dbReference type="Proteomes" id="UP000249396"/>
    </source>
</evidence>
<keyword evidence="6" id="KW-0472">Membrane</keyword>
<evidence type="ECO:0000313" key="8">
    <source>
        <dbReference type="EMBL" id="PZN77692.1"/>
    </source>
</evidence>
<evidence type="ECO:0000256" key="6">
    <source>
        <dbReference type="ARBA" id="ARBA00023136"/>
    </source>
</evidence>
<dbReference type="InterPro" id="IPR005895">
    <property type="entry name" value="ABC_transptr_haem_export_CcmA"/>
</dbReference>
<dbReference type="PANTHER" id="PTHR43499">
    <property type="entry name" value="ABC TRANSPORTER I FAMILY MEMBER 1"/>
    <property type="match status" value="1"/>
</dbReference>
<evidence type="ECO:0000256" key="5">
    <source>
        <dbReference type="ARBA" id="ARBA00022967"/>
    </source>
</evidence>
<dbReference type="PROSITE" id="PS00211">
    <property type="entry name" value="ABC_TRANSPORTER_1"/>
    <property type="match status" value="1"/>
</dbReference>
<dbReference type="InterPro" id="IPR003439">
    <property type="entry name" value="ABC_transporter-like_ATP-bd"/>
</dbReference>
<dbReference type="PROSITE" id="PS50893">
    <property type="entry name" value="ABC_TRANSPORTER_2"/>
    <property type="match status" value="1"/>
</dbReference>
<evidence type="ECO:0000256" key="2">
    <source>
        <dbReference type="ARBA" id="ARBA00022741"/>
    </source>
</evidence>
<dbReference type="EMBL" id="QJPH01000332">
    <property type="protein sequence ID" value="PZN77692.1"/>
    <property type="molecule type" value="Genomic_DNA"/>
</dbReference>
<gene>
    <name evidence="8" type="ORF">DM484_14360</name>
</gene>
<dbReference type="PANTHER" id="PTHR43499:SF1">
    <property type="entry name" value="ABC TRANSPORTER I FAMILY MEMBER 1"/>
    <property type="match status" value="1"/>
</dbReference>
<keyword evidence="2" id="KW-0547">Nucleotide-binding</keyword>
<dbReference type="InterPro" id="IPR027417">
    <property type="entry name" value="P-loop_NTPase"/>
</dbReference>
<dbReference type="GO" id="GO:0022857">
    <property type="term" value="F:transmembrane transporter activity"/>
    <property type="evidence" value="ECO:0007669"/>
    <property type="project" value="InterPro"/>
</dbReference>
<keyword evidence="4 8" id="KW-0067">ATP-binding</keyword>
<dbReference type="GO" id="GO:0005524">
    <property type="term" value="F:ATP binding"/>
    <property type="evidence" value="ECO:0007669"/>
    <property type="project" value="UniProtKB-KW"/>
</dbReference>
<evidence type="ECO:0000256" key="1">
    <source>
        <dbReference type="ARBA" id="ARBA00022448"/>
    </source>
</evidence>
<dbReference type="Gene3D" id="3.40.50.300">
    <property type="entry name" value="P-loop containing nucleotide triphosphate hydrolases"/>
    <property type="match status" value="1"/>
</dbReference>